<gene>
    <name evidence="4" type="ORF">H8Z82_07230</name>
</gene>
<protein>
    <submittedName>
        <fullName evidence="4">Substrate-binding domain-containing protein</fullName>
    </submittedName>
</protein>
<organism evidence="4 5">
    <name type="scientific">Blautia difficilis</name>
    <dbReference type="NCBI Taxonomy" id="2763027"/>
    <lineage>
        <taxon>Bacteria</taxon>
        <taxon>Bacillati</taxon>
        <taxon>Bacillota</taxon>
        <taxon>Clostridia</taxon>
        <taxon>Lachnospirales</taxon>
        <taxon>Lachnospiraceae</taxon>
        <taxon>Blautia</taxon>
    </lineage>
</organism>
<proteinExistence type="predicted"/>
<comment type="subcellular location">
    <subcellularLocation>
        <location evidence="1">Cell envelope</location>
    </subcellularLocation>
</comment>
<feature type="domain" description="Periplasmic binding protein" evidence="3">
    <location>
        <begin position="62"/>
        <end position="314"/>
    </location>
</feature>
<reference evidence="4 5" key="1">
    <citation type="submission" date="2020-08" db="EMBL/GenBank/DDBJ databases">
        <title>Genome public.</title>
        <authorList>
            <person name="Liu C."/>
            <person name="Sun Q."/>
        </authorList>
    </citation>
    <scope>NUCLEOTIDE SEQUENCE [LARGE SCALE GENOMIC DNA]</scope>
    <source>
        <strain evidence="4 5">M29</strain>
    </source>
</reference>
<evidence type="ECO:0000259" key="3">
    <source>
        <dbReference type="Pfam" id="PF13407"/>
    </source>
</evidence>
<dbReference type="Proteomes" id="UP000649826">
    <property type="component" value="Unassembled WGS sequence"/>
</dbReference>
<dbReference type="EMBL" id="JACOQG010000008">
    <property type="protein sequence ID" value="MBC5779455.1"/>
    <property type="molecule type" value="Genomic_DNA"/>
</dbReference>
<keyword evidence="5" id="KW-1185">Reference proteome</keyword>
<evidence type="ECO:0000256" key="1">
    <source>
        <dbReference type="ARBA" id="ARBA00004196"/>
    </source>
</evidence>
<dbReference type="SUPFAM" id="SSF53822">
    <property type="entry name" value="Periplasmic binding protein-like I"/>
    <property type="match status" value="1"/>
</dbReference>
<keyword evidence="2" id="KW-0732">Signal</keyword>
<evidence type="ECO:0000313" key="4">
    <source>
        <dbReference type="EMBL" id="MBC5779455.1"/>
    </source>
</evidence>
<dbReference type="Pfam" id="PF13407">
    <property type="entry name" value="Peripla_BP_4"/>
    <property type="match status" value="1"/>
</dbReference>
<dbReference type="InterPro" id="IPR028082">
    <property type="entry name" value="Peripla_BP_I"/>
</dbReference>
<dbReference type="PANTHER" id="PTHR30036:SF1">
    <property type="entry name" value="D-XYLOSE-BINDING PERIPLASMIC PROTEIN"/>
    <property type="match status" value="1"/>
</dbReference>
<dbReference type="PROSITE" id="PS51257">
    <property type="entry name" value="PROKAR_LIPOPROTEIN"/>
    <property type="match status" value="1"/>
</dbReference>
<accession>A0ABR7IHG6</accession>
<dbReference type="Gene3D" id="3.40.50.2300">
    <property type="match status" value="2"/>
</dbReference>
<dbReference type="PANTHER" id="PTHR30036">
    <property type="entry name" value="D-XYLOSE-BINDING PERIPLASMIC PROTEIN"/>
    <property type="match status" value="1"/>
</dbReference>
<dbReference type="InterPro" id="IPR050555">
    <property type="entry name" value="Bact_Solute-Bind_Prot2"/>
</dbReference>
<evidence type="ECO:0000256" key="2">
    <source>
        <dbReference type="ARBA" id="ARBA00022729"/>
    </source>
</evidence>
<sequence length="371" mass="40533">MKWQIENSRKKRKFVTGILGIVFCLGILLLTGCGTSGKTEADQKEADSGEEVQTEKNDKVQIGLTVDSFVIERWIRDRDAFVATARELGAEVNVQDAGADSKEQISQIEYFISKQMDVIVVIARDCGVLSEVIQKAHNAGIKVISYDRLIHNADADLYISFDNGKVGEIMAQSLIDAIPQGGDIFMIQGSAADNNVTMVRKGFDKVLKNSNLKVVYEANCDAWTAELAVGYVEEALEKYPHVQGIMCGNDDIASQVVQVLAENQLAGKVVVAGQDCDLAACQRIVEGTQYMTAFKSIEDLAREAAQYAVEMGKGTEVSSMPGVTDTINDGTYNVPAVILTPIAVTRDNIDEVIIDGGFHRRDEVYLNADYN</sequence>
<name>A0ABR7IHG6_9FIRM</name>
<dbReference type="InterPro" id="IPR025997">
    <property type="entry name" value="SBP_2_dom"/>
</dbReference>
<dbReference type="RefSeq" id="WP_019162754.1">
    <property type="nucleotide sequence ID" value="NZ_JACOQG010000008.1"/>
</dbReference>
<evidence type="ECO:0000313" key="5">
    <source>
        <dbReference type="Proteomes" id="UP000649826"/>
    </source>
</evidence>
<comment type="caution">
    <text evidence="4">The sequence shown here is derived from an EMBL/GenBank/DDBJ whole genome shotgun (WGS) entry which is preliminary data.</text>
</comment>